<accession>A0ABP0CK39</accession>
<reference evidence="2 3" key="1">
    <citation type="submission" date="2024-01" db="EMBL/GenBank/DDBJ databases">
        <authorList>
            <person name="Allen C."/>
            <person name="Tagirdzhanova G."/>
        </authorList>
    </citation>
    <scope>NUCLEOTIDE SEQUENCE [LARGE SCALE GENOMIC DNA]</scope>
</reference>
<feature type="compositionally biased region" description="Basic residues" evidence="1">
    <location>
        <begin position="432"/>
        <end position="445"/>
    </location>
</feature>
<feature type="compositionally biased region" description="Acidic residues" evidence="1">
    <location>
        <begin position="450"/>
        <end position="461"/>
    </location>
</feature>
<gene>
    <name evidence="2" type="ORF">SEUCBS140593_007928</name>
</gene>
<protein>
    <submittedName>
        <fullName evidence="2">Uncharacterized protein</fullName>
    </submittedName>
</protein>
<feature type="compositionally biased region" description="Low complexity" evidence="1">
    <location>
        <begin position="673"/>
        <end position="688"/>
    </location>
</feature>
<dbReference type="Proteomes" id="UP001642482">
    <property type="component" value="Unassembled WGS sequence"/>
</dbReference>
<comment type="caution">
    <text evidence="2">The sequence shown here is derived from an EMBL/GenBank/DDBJ whole genome shotgun (WGS) entry which is preliminary data.</text>
</comment>
<keyword evidence="3" id="KW-1185">Reference proteome</keyword>
<name>A0ABP0CK39_9PEZI</name>
<evidence type="ECO:0000313" key="2">
    <source>
        <dbReference type="EMBL" id="CAK7231456.1"/>
    </source>
</evidence>
<feature type="compositionally biased region" description="Basic and acidic residues" evidence="1">
    <location>
        <begin position="412"/>
        <end position="424"/>
    </location>
</feature>
<evidence type="ECO:0000313" key="3">
    <source>
        <dbReference type="Proteomes" id="UP001642482"/>
    </source>
</evidence>
<proteinExistence type="predicted"/>
<sequence>MDTYTEHDIHDLFGSDIEDVSPTQTTSSNALNIYPPLDATSTLPMPAPISVPADLSVPAPLLMRAALPMPTIQVVSTQGSYAPYTKQGNMVPPTPDFTPEQRRGLWQVLQTIQRPGSATTDPSQLLQRFLDRQATAAAAPAAAPAPTRAVLATSFGHNVAVPTQRQPKANPPPPGAKISHARDKKSENRIGQYDWYDDFPVRANWTARDSNYAVQVKYSKQGELKPTVRFDRKTLETYIRGCTKTGIPLRLWIQNSATMHTDRFPSRASSICRAANCPVRNSTISRGMYQVCFDEYPDETTNGRYDPFYVAGYMHLFCLEEMIPLAELMAFADVQPDVREFPLEQRNPMSLNRDGVGRTLLGAYNEWKGQHYDRFVFNNLAIPRASHRKSGDCLYKHLTKKKMETQPSTRQKMRDQRNGFDISKHCGNLRKLMTHKADAKRKRRQAQSDSSDDGSQDADSDLEIVAVPPKRLRVNPQVVQVPAHAQTATPATPLRRSRRLSNAMAARVDATVPVVVPAPVPPMPVTYNPYGADFDLTGLNNYNMGGYAAPPVTQATRRASQGLNVCTDQATVNSLDGIDFSRVQLDVASDSFWAAYDQMMVQSRAVEPQTGVPPLPVCGASPQSPYQLRDTQARRESAVRLLSARTSQIQNNLTGGLIDPLLLQGTPKISFGPANPATPITPATPATPSRRVTRSMSRNVETPEQVAIGPVVEAIPIEEATTGETSEASTDAAAYGESQAYDEVFGDIDFGSYIDHEEFEQYLSSLATAPAEGLVDL</sequence>
<dbReference type="EMBL" id="CAWUHD010000102">
    <property type="protein sequence ID" value="CAK7231456.1"/>
    <property type="molecule type" value="Genomic_DNA"/>
</dbReference>
<feature type="region of interest" description="Disordered" evidence="1">
    <location>
        <begin position="669"/>
        <end position="700"/>
    </location>
</feature>
<evidence type="ECO:0000256" key="1">
    <source>
        <dbReference type="SAM" id="MobiDB-lite"/>
    </source>
</evidence>
<feature type="region of interest" description="Disordered" evidence="1">
    <location>
        <begin position="161"/>
        <end position="186"/>
    </location>
</feature>
<feature type="region of interest" description="Disordered" evidence="1">
    <location>
        <begin position="401"/>
        <end position="461"/>
    </location>
</feature>
<organism evidence="2 3">
    <name type="scientific">Sporothrix eucalyptigena</name>
    <dbReference type="NCBI Taxonomy" id="1812306"/>
    <lineage>
        <taxon>Eukaryota</taxon>
        <taxon>Fungi</taxon>
        <taxon>Dikarya</taxon>
        <taxon>Ascomycota</taxon>
        <taxon>Pezizomycotina</taxon>
        <taxon>Sordariomycetes</taxon>
        <taxon>Sordariomycetidae</taxon>
        <taxon>Ophiostomatales</taxon>
        <taxon>Ophiostomataceae</taxon>
        <taxon>Sporothrix</taxon>
    </lineage>
</organism>